<keyword evidence="1" id="KW-0175">Coiled coil</keyword>
<dbReference type="GO" id="GO:0007166">
    <property type="term" value="P:cell surface receptor signaling pathway"/>
    <property type="evidence" value="ECO:0007669"/>
    <property type="project" value="InterPro"/>
</dbReference>
<dbReference type="InterPro" id="IPR059179">
    <property type="entry name" value="MLKL-like_MCAfunc"/>
</dbReference>
<keyword evidence="3" id="KW-1185">Reference proteome</keyword>
<evidence type="ECO:0000313" key="3">
    <source>
        <dbReference type="Proteomes" id="UP001215598"/>
    </source>
</evidence>
<dbReference type="Proteomes" id="UP001215598">
    <property type="component" value="Unassembled WGS sequence"/>
</dbReference>
<comment type="caution">
    <text evidence="2">The sequence shown here is derived from an EMBL/GenBank/DDBJ whole genome shotgun (WGS) entry which is preliminary data.</text>
</comment>
<organism evidence="2 3">
    <name type="scientific">Mycena metata</name>
    <dbReference type="NCBI Taxonomy" id="1033252"/>
    <lineage>
        <taxon>Eukaryota</taxon>
        <taxon>Fungi</taxon>
        <taxon>Dikarya</taxon>
        <taxon>Basidiomycota</taxon>
        <taxon>Agaricomycotina</taxon>
        <taxon>Agaricomycetes</taxon>
        <taxon>Agaricomycetidae</taxon>
        <taxon>Agaricales</taxon>
        <taxon>Marasmiineae</taxon>
        <taxon>Mycenaceae</taxon>
        <taxon>Mycena</taxon>
    </lineage>
</organism>
<dbReference type="AlphaFoldDB" id="A0AAD7JF87"/>
<dbReference type="InterPro" id="IPR036537">
    <property type="entry name" value="Adaptor_Cbl_N_dom_sf"/>
</dbReference>
<protein>
    <submittedName>
        <fullName evidence="2">Uncharacterized protein</fullName>
    </submittedName>
</protein>
<gene>
    <name evidence="2" type="ORF">B0H16DRAFT_1806859</name>
</gene>
<dbReference type="Gene3D" id="1.20.930.20">
    <property type="entry name" value="Adaptor protein Cbl, N-terminal domain"/>
    <property type="match status" value="1"/>
</dbReference>
<accession>A0AAD7JF87</accession>
<dbReference type="CDD" id="cd21037">
    <property type="entry name" value="MLKL_NTD"/>
    <property type="match status" value="1"/>
</dbReference>
<sequence>MPRQPTITQVRLNDILKCVAIVANTFDLLVDTLKITGLEAISNTMQSLLTLAQTIKQDKNECAELMEQTHELLDAIITMYIKSDTGAELPPSTLNQIVKFTETLHKIHTFVEAQQSSSKVKKFFRQGELAALLRACKAGLQQGFDFFKIKTVDIMTDLREMQDKAQLRHQEILNIIETLSSVDSASSVGEQVL</sequence>
<name>A0AAD7JF87_9AGAR</name>
<evidence type="ECO:0000313" key="2">
    <source>
        <dbReference type="EMBL" id="KAJ7762454.1"/>
    </source>
</evidence>
<feature type="coiled-coil region" evidence="1">
    <location>
        <begin position="48"/>
        <end position="75"/>
    </location>
</feature>
<reference evidence="2" key="1">
    <citation type="submission" date="2023-03" db="EMBL/GenBank/DDBJ databases">
        <title>Massive genome expansion in bonnet fungi (Mycena s.s.) driven by repeated elements and novel gene families across ecological guilds.</title>
        <authorList>
            <consortium name="Lawrence Berkeley National Laboratory"/>
            <person name="Harder C.B."/>
            <person name="Miyauchi S."/>
            <person name="Viragh M."/>
            <person name="Kuo A."/>
            <person name="Thoen E."/>
            <person name="Andreopoulos B."/>
            <person name="Lu D."/>
            <person name="Skrede I."/>
            <person name="Drula E."/>
            <person name="Henrissat B."/>
            <person name="Morin E."/>
            <person name="Kohler A."/>
            <person name="Barry K."/>
            <person name="LaButti K."/>
            <person name="Morin E."/>
            <person name="Salamov A."/>
            <person name="Lipzen A."/>
            <person name="Mereny Z."/>
            <person name="Hegedus B."/>
            <person name="Baldrian P."/>
            <person name="Stursova M."/>
            <person name="Weitz H."/>
            <person name="Taylor A."/>
            <person name="Grigoriev I.V."/>
            <person name="Nagy L.G."/>
            <person name="Martin F."/>
            <person name="Kauserud H."/>
        </authorList>
    </citation>
    <scope>NUCLEOTIDE SEQUENCE</scope>
    <source>
        <strain evidence="2">CBHHK182m</strain>
    </source>
</reference>
<evidence type="ECO:0000256" key="1">
    <source>
        <dbReference type="SAM" id="Coils"/>
    </source>
</evidence>
<dbReference type="EMBL" id="JARKIB010000032">
    <property type="protein sequence ID" value="KAJ7762454.1"/>
    <property type="molecule type" value="Genomic_DNA"/>
</dbReference>
<proteinExistence type="predicted"/>